<evidence type="ECO:0000256" key="1">
    <source>
        <dbReference type="SAM" id="MobiDB-lite"/>
    </source>
</evidence>
<gene>
    <name evidence="3" type="ORF">LIZ65_02070</name>
</gene>
<dbReference type="InterPro" id="IPR010690">
    <property type="entry name" value="YqfD"/>
</dbReference>
<dbReference type="Pfam" id="PF06898">
    <property type="entry name" value="YqfD"/>
    <property type="match status" value="1"/>
</dbReference>
<comment type="caution">
    <text evidence="3">The sequence shown here is derived from an EMBL/GenBank/DDBJ whole genome shotgun (WGS) entry which is preliminary data.</text>
</comment>
<evidence type="ECO:0000256" key="2">
    <source>
        <dbReference type="SAM" id="Phobius"/>
    </source>
</evidence>
<keyword evidence="2" id="KW-0812">Transmembrane</keyword>
<accession>A0ABS8DCC3</accession>
<protein>
    <submittedName>
        <fullName evidence="3">Sporulation protein YqfD</fullName>
    </submittedName>
</protein>
<name>A0ABS8DCC3_9FIRM</name>
<feature type="compositionally biased region" description="Polar residues" evidence="1">
    <location>
        <begin position="406"/>
        <end position="415"/>
    </location>
</feature>
<reference evidence="3 4" key="1">
    <citation type="submission" date="2021-10" db="EMBL/GenBank/DDBJ databases">
        <title>Collection of gut derived symbiotic bacterial strains cultured from healthy donors.</title>
        <authorList>
            <person name="Lin H."/>
            <person name="Littmann E."/>
            <person name="Kohout C."/>
            <person name="Pamer E.G."/>
        </authorList>
    </citation>
    <scope>NUCLEOTIDE SEQUENCE [LARGE SCALE GENOMIC DNA]</scope>
    <source>
        <strain evidence="3 4">DFI.1.165</strain>
    </source>
</reference>
<keyword evidence="4" id="KW-1185">Reference proteome</keyword>
<dbReference type="EMBL" id="JAJCIS010000001">
    <property type="protein sequence ID" value="MCB7386061.1"/>
    <property type="molecule type" value="Genomic_DNA"/>
</dbReference>
<dbReference type="PIRSF" id="PIRSF029895">
    <property type="entry name" value="SpoIV"/>
    <property type="match status" value="1"/>
</dbReference>
<keyword evidence="2" id="KW-1133">Transmembrane helix</keyword>
<evidence type="ECO:0000313" key="4">
    <source>
        <dbReference type="Proteomes" id="UP001299546"/>
    </source>
</evidence>
<organism evidence="3 4">
    <name type="scientific">Bariatricus massiliensis</name>
    <dbReference type="NCBI Taxonomy" id="1745713"/>
    <lineage>
        <taxon>Bacteria</taxon>
        <taxon>Bacillati</taxon>
        <taxon>Bacillota</taxon>
        <taxon>Clostridia</taxon>
        <taxon>Lachnospirales</taxon>
        <taxon>Lachnospiraceae</taxon>
        <taxon>Bariatricus</taxon>
    </lineage>
</organism>
<dbReference type="Proteomes" id="UP001299546">
    <property type="component" value="Unassembled WGS sequence"/>
</dbReference>
<dbReference type="RefSeq" id="WP_066732192.1">
    <property type="nucleotide sequence ID" value="NZ_JAJCIQ010000001.1"/>
</dbReference>
<evidence type="ECO:0000313" key="3">
    <source>
        <dbReference type="EMBL" id="MCB7386061.1"/>
    </source>
</evidence>
<keyword evidence="2" id="KW-0472">Membrane</keyword>
<feature type="region of interest" description="Disordered" evidence="1">
    <location>
        <begin position="389"/>
        <end position="415"/>
    </location>
</feature>
<feature type="transmembrane region" description="Helical" evidence="2">
    <location>
        <begin position="89"/>
        <end position="109"/>
    </location>
</feature>
<proteinExistence type="predicted"/>
<sequence length="415" mass="48028">MLIAILQYLSGYLIIRIEGYSPERFLNMCSHHGIYLWNLKPCGHAYEMNISVKGFRRLKPIIRKTGTKIIIRERRGFPFFLHKYRKRKIFFGGIFFCIISIYILSMFVWNIHIEGNQRRTDEVILEFLEKKGVTHGMFRSSVDCSRIVKDIRKEYNDIIWVSAYMEGTRLMIQVKENQDTIETKEKLNPPVDIVADKDGIVKSIITRKGVPMVHEGDEVKKGDVLVSGTVEVLNDAKEVIDYQYHESDADIQVQTVMEYEDSMPITYEEKKMTGRKRYAVWFRAGGRNFTLGVLNNSFSHAVTETWDEQWKLGEHFWMPFSGGLIRVQEYEPQKKKRGEKEYQQLLTADFQKFCHNLEKKGVQILENDVKIYKETDTAAAKGNLTLLAPAGEKQAGQEKEVPQADTGESGQQEGN</sequence>